<comment type="caution">
    <text evidence="1">The sequence shown here is derived from an EMBL/GenBank/DDBJ whole genome shotgun (WGS) entry which is preliminary data.</text>
</comment>
<dbReference type="EMBL" id="JPXF01000043">
    <property type="protein sequence ID" value="KGJ73475.1"/>
    <property type="molecule type" value="Genomic_DNA"/>
</dbReference>
<dbReference type="Proteomes" id="UP000029864">
    <property type="component" value="Unassembled WGS sequence"/>
</dbReference>
<evidence type="ECO:0000313" key="4">
    <source>
        <dbReference type="Proteomes" id="UP000561726"/>
    </source>
</evidence>
<reference evidence="2 4" key="2">
    <citation type="submission" date="2020-08" db="EMBL/GenBank/DDBJ databases">
        <title>Sequencing the genomes of 1000 actinobacteria strains.</title>
        <authorList>
            <person name="Klenk H.-P."/>
        </authorList>
    </citation>
    <scope>NUCLEOTIDE SEQUENCE [LARGE SCALE GENOMIC DNA]</scope>
    <source>
        <strain evidence="2 4">DSM 21065</strain>
    </source>
</reference>
<dbReference type="Proteomes" id="UP000561726">
    <property type="component" value="Unassembled WGS sequence"/>
</dbReference>
<accession>A0A099J5X4</accession>
<protein>
    <submittedName>
        <fullName evidence="1">Uncharacterized protein</fullName>
    </submittedName>
</protein>
<evidence type="ECO:0000313" key="3">
    <source>
        <dbReference type="Proteomes" id="UP000029864"/>
    </source>
</evidence>
<sequence length="119" mass="12241">MPQLGRDNVMKTLMLGATGRARSHSHRACPPKSVLAVFGAADQAGIGRDGQTSCSDAAVSALITGAEAISSAGRTRRLIGGALGFEFHRYCFATIGSGFQVGPAALGSNPAFTPHIQLE</sequence>
<name>A0A099J5X4_9MICO</name>
<evidence type="ECO:0000313" key="2">
    <source>
        <dbReference type="EMBL" id="MBB5641009.1"/>
    </source>
</evidence>
<organism evidence="1 3">
    <name type="scientific">Cryobacterium roopkundense</name>
    <dbReference type="NCBI Taxonomy" id="1001240"/>
    <lineage>
        <taxon>Bacteria</taxon>
        <taxon>Bacillati</taxon>
        <taxon>Actinomycetota</taxon>
        <taxon>Actinomycetes</taxon>
        <taxon>Micrococcales</taxon>
        <taxon>Microbacteriaceae</taxon>
        <taxon>Cryobacterium</taxon>
    </lineage>
</organism>
<keyword evidence="3" id="KW-1185">Reference proteome</keyword>
<reference evidence="1 3" key="1">
    <citation type="submission" date="2014-08" db="EMBL/GenBank/DDBJ databases">
        <authorList>
            <person name="Sisinthy S."/>
        </authorList>
    </citation>
    <scope>NUCLEOTIDE SEQUENCE [LARGE SCALE GENOMIC DNA]</scope>
    <source>
        <strain evidence="1 3">RuG17</strain>
    </source>
</reference>
<evidence type="ECO:0000313" key="1">
    <source>
        <dbReference type="EMBL" id="KGJ73475.1"/>
    </source>
</evidence>
<dbReference type="EMBL" id="JACHBQ010000001">
    <property type="protein sequence ID" value="MBB5641009.1"/>
    <property type="molecule type" value="Genomic_DNA"/>
</dbReference>
<gene>
    <name evidence="2" type="ORF">BJ997_001557</name>
    <name evidence="1" type="ORF">GY21_11220</name>
</gene>
<dbReference type="AlphaFoldDB" id="A0A099J5X4"/>
<proteinExistence type="predicted"/>